<feature type="transmembrane region" description="Helical" evidence="9">
    <location>
        <begin position="744"/>
        <end position="764"/>
    </location>
</feature>
<keyword evidence="8 9" id="KW-0472">Membrane</keyword>
<dbReference type="InterPro" id="IPR004813">
    <property type="entry name" value="OPT"/>
</dbReference>
<evidence type="ECO:0000313" key="10">
    <source>
        <dbReference type="EMBL" id="CEQ40884.1"/>
    </source>
</evidence>
<feature type="transmembrane region" description="Helical" evidence="9">
    <location>
        <begin position="854"/>
        <end position="873"/>
    </location>
</feature>
<feature type="transmembrane region" description="Helical" evidence="9">
    <location>
        <begin position="776"/>
        <end position="805"/>
    </location>
</feature>
<organism evidence="10 11">
    <name type="scientific">Sporidiobolus salmonicolor</name>
    <name type="common">Yeast-like fungus</name>
    <name type="synonym">Sporobolomyces salmonicolor</name>
    <dbReference type="NCBI Taxonomy" id="5005"/>
    <lineage>
        <taxon>Eukaryota</taxon>
        <taxon>Fungi</taxon>
        <taxon>Dikarya</taxon>
        <taxon>Basidiomycota</taxon>
        <taxon>Pucciniomycotina</taxon>
        <taxon>Microbotryomycetes</taxon>
        <taxon>Sporidiobolales</taxon>
        <taxon>Sporidiobolaceae</taxon>
        <taxon>Sporobolomyces</taxon>
    </lineage>
</organism>
<gene>
    <name evidence="10" type="primary">SPOSA6832_02564</name>
</gene>
<dbReference type="InterPro" id="IPR004648">
    <property type="entry name" value="Oligpept_transpt"/>
</dbReference>
<dbReference type="AlphaFoldDB" id="A0A0D6ELM8"/>
<feature type="transmembrane region" description="Helical" evidence="9">
    <location>
        <begin position="104"/>
        <end position="124"/>
    </location>
</feature>
<evidence type="ECO:0000256" key="9">
    <source>
        <dbReference type="SAM" id="Phobius"/>
    </source>
</evidence>
<evidence type="ECO:0000313" key="11">
    <source>
        <dbReference type="Proteomes" id="UP000243876"/>
    </source>
</evidence>
<accession>A0A0D6ELM8</accession>
<evidence type="ECO:0000256" key="7">
    <source>
        <dbReference type="ARBA" id="ARBA00022989"/>
    </source>
</evidence>
<comment type="subcellular location">
    <subcellularLocation>
        <location evidence="1">Membrane</location>
        <topology evidence="1">Multi-pass membrane protein</topology>
    </subcellularLocation>
</comment>
<feature type="transmembrane region" description="Helical" evidence="9">
    <location>
        <begin position="531"/>
        <end position="550"/>
    </location>
</feature>
<feature type="transmembrane region" description="Helical" evidence="9">
    <location>
        <begin position="264"/>
        <end position="281"/>
    </location>
</feature>
<dbReference type="PANTHER" id="PTHR22601">
    <property type="entry name" value="ISP4 LIKE PROTEIN"/>
    <property type="match status" value="1"/>
</dbReference>
<evidence type="ECO:0000256" key="5">
    <source>
        <dbReference type="ARBA" id="ARBA00022856"/>
    </source>
</evidence>
<keyword evidence="11" id="KW-1185">Reference proteome</keyword>
<keyword evidence="6" id="KW-0653">Protein transport</keyword>
<proteinExistence type="inferred from homology"/>
<keyword evidence="7 9" id="KW-1133">Transmembrane helix</keyword>
<reference evidence="11" key="1">
    <citation type="submission" date="2015-02" db="EMBL/GenBank/DDBJ databases">
        <authorList>
            <person name="Gon?alves P."/>
        </authorList>
    </citation>
    <scope>NUCLEOTIDE SEQUENCE [LARGE SCALE GENOMIC DNA]</scope>
</reference>
<dbReference type="Proteomes" id="UP000243876">
    <property type="component" value="Unassembled WGS sequence"/>
</dbReference>
<feature type="transmembrane region" description="Helical" evidence="9">
    <location>
        <begin position="593"/>
        <end position="616"/>
    </location>
</feature>
<dbReference type="EMBL" id="CENE01000010">
    <property type="protein sequence ID" value="CEQ40884.1"/>
    <property type="molecule type" value="Genomic_DNA"/>
</dbReference>
<dbReference type="GO" id="GO:0035673">
    <property type="term" value="F:oligopeptide transmembrane transporter activity"/>
    <property type="evidence" value="ECO:0007669"/>
    <property type="project" value="InterPro"/>
</dbReference>
<keyword evidence="3" id="KW-0813">Transport</keyword>
<keyword evidence="5" id="KW-0571">Peptide transport</keyword>
<dbReference type="OrthoDB" id="9986677at2759"/>
<feature type="transmembrane region" description="Helical" evidence="9">
    <location>
        <begin position="130"/>
        <end position="148"/>
    </location>
</feature>
<protein>
    <submittedName>
        <fullName evidence="10">SPOSA6832_02564-mRNA-1:cds</fullName>
    </submittedName>
</protein>
<sequence length="902" mass="99262">MVNVRNPFRRQDSFSGAMDPHALAQAPVVGLGDDELAKTPTGEKSNYDGGVHDAEVSHADYLHVAQKDILANGKERPIETAEDIATRCMSLDDDPEMAVHTFRMYFLGLGLTCFSAVLGQIFYFRPQTVYVSQLFLQIIAFILGRLWHQILPGAHRGKFWKFLNPCEFTLKEHVAILIMSSTSASSAEAISVFAADELYYNITPNYGVAIFTLLGSQLFGYGLAGLTRSFTVFPTYIVYPNLVPTVNLFDALHRDKDVNAQKKRLRMFWIVFIVIFCWEWIPEFVAPTLTGISIFCLARRNSAWFTRIFGGSNGNEGLGMFSFCFDWNYVGSGSSCLSSLFLAIGTDRLPAGLGGGSLGALFTPFTTQVSQYIGVGLCCILSCAWNAQNFPFLSQELFYENGTTYDQSLILNPDYSLNETGLAEQGIPWYAPTNAVYYLGCNLAIGATLTHVGASAPDLFVSTGVLTPLLASNLVCQAYHRSLQALPRPHAARPALPACPSFSSFNYVAPVGQTDDLFLIAQMLKYKEVPMWVYGFTLIASFAMAMATCCTSKIGLSSPSPFPSRLSLVVFALRLADSFSTSPTDTGHSQLPWWALIVALLLSLFMFPFVCVIYAVTGFKTDVQQLAQMLGAALVPGNSQANMYFTLYGYNSCAQALSLGRDLKLGQYTKLPPRATFGVQTIGTVVGSILQLIIMKSVINSQREILESIQGSNIWSGQQVQSFNSQAVAWGALAKHMYGPGSTYFIIPLAIIIGLAVPLPFFFAHKFFPKYRFDTIVTPIVCWCLGYLSVGINSSIFMTMLLGLFSQFYLRRFRSTWFRKYNYLVSAGLDGGTQCESAVCLPSRRAPELINPRAHAVMVFIASFALFGAAGSAQTMPEWALNPSGNYDCLSRLDLERSPEGY</sequence>
<dbReference type="NCBIfam" id="TIGR00728">
    <property type="entry name" value="OPT_sfam"/>
    <property type="match status" value="1"/>
</dbReference>
<feature type="transmembrane region" description="Helical" evidence="9">
    <location>
        <begin position="562"/>
        <end position="581"/>
    </location>
</feature>
<keyword evidence="4 9" id="KW-0812">Transmembrane</keyword>
<comment type="similarity">
    <text evidence="2">Belongs to the oligopeptide OPT transporter family.</text>
</comment>
<dbReference type="Pfam" id="PF03169">
    <property type="entry name" value="OPT"/>
    <property type="match status" value="2"/>
</dbReference>
<evidence type="ECO:0000256" key="2">
    <source>
        <dbReference type="ARBA" id="ARBA00008807"/>
    </source>
</evidence>
<dbReference type="GO" id="GO:0015031">
    <property type="term" value="P:protein transport"/>
    <property type="evidence" value="ECO:0007669"/>
    <property type="project" value="UniProtKB-KW"/>
</dbReference>
<evidence type="ECO:0000256" key="8">
    <source>
        <dbReference type="ARBA" id="ARBA00023136"/>
    </source>
</evidence>
<evidence type="ECO:0000256" key="1">
    <source>
        <dbReference type="ARBA" id="ARBA00004141"/>
    </source>
</evidence>
<name>A0A0D6ELM8_SPOSA</name>
<dbReference type="GO" id="GO:0016020">
    <property type="term" value="C:membrane"/>
    <property type="evidence" value="ECO:0007669"/>
    <property type="project" value="UniProtKB-SubCell"/>
</dbReference>
<evidence type="ECO:0000256" key="6">
    <source>
        <dbReference type="ARBA" id="ARBA00022927"/>
    </source>
</evidence>
<evidence type="ECO:0000256" key="3">
    <source>
        <dbReference type="ARBA" id="ARBA00022448"/>
    </source>
</evidence>
<evidence type="ECO:0000256" key="4">
    <source>
        <dbReference type="ARBA" id="ARBA00022692"/>
    </source>
</evidence>